<evidence type="ECO:0000313" key="3">
    <source>
        <dbReference type="Proteomes" id="UP000198749"/>
    </source>
</evidence>
<accession>A0A1H9GNT5</accession>
<name>A0A1H9GNT5_9GAMM</name>
<keyword evidence="1" id="KW-0812">Transmembrane</keyword>
<proteinExistence type="predicted"/>
<dbReference type="Pfam" id="PF07963">
    <property type="entry name" value="N_methyl"/>
    <property type="match status" value="1"/>
</dbReference>
<dbReference type="Gene3D" id="3.30.700.10">
    <property type="entry name" value="Glycoprotein, Type 4 Pilin"/>
    <property type="match status" value="1"/>
</dbReference>
<dbReference type="NCBIfam" id="TIGR02532">
    <property type="entry name" value="IV_pilin_GFxxxE"/>
    <property type="match status" value="1"/>
</dbReference>
<dbReference type="PROSITE" id="PS00409">
    <property type="entry name" value="PROKAR_NTER_METHYL"/>
    <property type="match status" value="1"/>
</dbReference>
<dbReference type="OrthoDB" id="8481584at2"/>
<dbReference type="AlphaFoldDB" id="A0A1H9GNT5"/>
<protein>
    <submittedName>
        <fullName evidence="2">Type IV pilin N-term methylation site GFxxxE</fullName>
    </submittedName>
</protein>
<dbReference type="RefSeq" id="WP_139203167.1">
    <property type="nucleotide sequence ID" value="NZ_AP025284.1"/>
</dbReference>
<sequence length="153" mass="16718">MQPYSVPQRGFTLLEMLVVMAIAGMLLALIVPRFGSAFAGAQFQQQVHALNTSLNQARNRASATGKIVRLQLSDSDRSLIDNTGVPVFSWPEDCELVFADAEHQPLDDGFILFIPGAGSNGAALQLIQQRDSQPRRTEFRINWLTGGVSYAAL</sequence>
<dbReference type="STRING" id="355243.SAMN03080615_01794"/>
<dbReference type="SUPFAM" id="SSF54523">
    <property type="entry name" value="Pili subunits"/>
    <property type="match status" value="1"/>
</dbReference>
<keyword evidence="1" id="KW-1133">Transmembrane helix</keyword>
<evidence type="ECO:0000256" key="1">
    <source>
        <dbReference type="SAM" id="Phobius"/>
    </source>
</evidence>
<organism evidence="2 3">
    <name type="scientific">Amphritea atlantica</name>
    <dbReference type="NCBI Taxonomy" id="355243"/>
    <lineage>
        <taxon>Bacteria</taxon>
        <taxon>Pseudomonadati</taxon>
        <taxon>Pseudomonadota</taxon>
        <taxon>Gammaproteobacteria</taxon>
        <taxon>Oceanospirillales</taxon>
        <taxon>Oceanospirillaceae</taxon>
        <taxon>Amphritea</taxon>
    </lineage>
</organism>
<evidence type="ECO:0000313" key="2">
    <source>
        <dbReference type="EMBL" id="SEQ51659.1"/>
    </source>
</evidence>
<feature type="transmembrane region" description="Helical" evidence="1">
    <location>
        <begin position="12"/>
        <end position="31"/>
    </location>
</feature>
<dbReference type="Proteomes" id="UP000198749">
    <property type="component" value="Unassembled WGS sequence"/>
</dbReference>
<dbReference type="EMBL" id="FOGB01000004">
    <property type="protein sequence ID" value="SEQ51659.1"/>
    <property type="molecule type" value="Genomic_DNA"/>
</dbReference>
<keyword evidence="3" id="KW-1185">Reference proteome</keyword>
<reference evidence="3" key="1">
    <citation type="submission" date="2016-10" db="EMBL/GenBank/DDBJ databases">
        <authorList>
            <person name="Varghese N."/>
            <person name="Submissions S."/>
        </authorList>
    </citation>
    <scope>NUCLEOTIDE SEQUENCE [LARGE SCALE GENOMIC DNA]</scope>
    <source>
        <strain evidence="3">DSM 18887</strain>
    </source>
</reference>
<dbReference type="InterPro" id="IPR012902">
    <property type="entry name" value="N_methyl_site"/>
</dbReference>
<keyword evidence="1" id="KW-0472">Membrane</keyword>
<dbReference type="InterPro" id="IPR045584">
    <property type="entry name" value="Pilin-like"/>
</dbReference>
<gene>
    <name evidence="2" type="ORF">SAMN03080615_01794</name>
</gene>